<comment type="caution">
    <text evidence="2">The sequence shown here is derived from an EMBL/GenBank/DDBJ whole genome shotgun (WGS) entry which is preliminary data.</text>
</comment>
<dbReference type="RefSeq" id="WP_236347678.1">
    <property type="nucleotide sequence ID" value="NZ_CAKMMF010000060.1"/>
</dbReference>
<proteinExistence type="predicted"/>
<name>A0ABM9CXW3_9BACL</name>
<accession>A0ABM9CXW3</accession>
<dbReference type="Pfam" id="PF06048">
    <property type="entry name" value="DUF927"/>
    <property type="match status" value="1"/>
</dbReference>
<organism evidence="2 3">
    <name type="scientific">Paenibacillus plantiphilus</name>
    <dbReference type="NCBI Taxonomy" id="2905650"/>
    <lineage>
        <taxon>Bacteria</taxon>
        <taxon>Bacillati</taxon>
        <taxon>Bacillota</taxon>
        <taxon>Bacilli</taxon>
        <taxon>Bacillales</taxon>
        <taxon>Paenibacillaceae</taxon>
        <taxon>Paenibacillus</taxon>
    </lineage>
</organism>
<feature type="domain" description="DUF927" evidence="1">
    <location>
        <begin position="128"/>
        <end position="387"/>
    </location>
</feature>
<dbReference type="InterPro" id="IPR009270">
    <property type="entry name" value="DUF927"/>
</dbReference>
<evidence type="ECO:0000313" key="2">
    <source>
        <dbReference type="EMBL" id="CAH1226213.1"/>
    </source>
</evidence>
<evidence type="ECO:0000313" key="3">
    <source>
        <dbReference type="Proteomes" id="UP000838686"/>
    </source>
</evidence>
<dbReference type="Proteomes" id="UP000838686">
    <property type="component" value="Unassembled WGS sequence"/>
</dbReference>
<reference evidence="2" key="1">
    <citation type="submission" date="2022-01" db="EMBL/GenBank/DDBJ databases">
        <authorList>
            <person name="Criscuolo A."/>
        </authorList>
    </citation>
    <scope>NUCLEOTIDE SEQUENCE</scope>
    <source>
        <strain evidence="2">CIP111893</strain>
    </source>
</reference>
<gene>
    <name evidence="2" type="ORF">PAECIP111893_05331</name>
</gene>
<dbReference type="EMBL" id="CAKMMF010000060">
    <property type="protein sequence ID" value="CAH1226213.1"/>
    <property type="molecule type" value="Genomic_DNA"/>
</dbReference>
<keyword evidence="3" id="KW-1185">Reference proteome</keyword>
<protein>
    <recommendedName>
        <fullName evidence="1">DUF927 domain-containing protein</fullName>
    </recommendedName>
</protein>
<evidence type="ECO:0000259" key="1">
    <source>
        <dbReference type="Pfam" id="PF06048"/>
    </source>
</evidence>
<sequence>MSVEDILNEPIELEPVDFLSVEGLQQQLCKYSLEQLVTEEQRITREIYCADSIAQISRLLDVYADERIKQGLLKPSDKLTFKKDKLEQYEHPKKKLYDSPKYVSAFELVDCPAPHDLLIPPGYELSQQHGIYAVKFKEGFPMHQLVYPAVVLPYQLVDDSNDTGTDKLVMLIKWNEQKKKWQKHPYPVALGKLTAERNIGTLDGAGVIVLGDLYRKSVAEFMTMLINHNDGLSDLPITEAVSRCGWTEEGLFFPFTTKDKGDNLVFTGHRGTTIHSIKKQAKHLPKGAQEAAFQLIQELKDNPVFAVMLAGCLASPLVPKLEGILDENIGIDLFGETTTGKTAMQVLVISLVYGLGKSVKSTWSKARLAGIWKKVGALNHLPVILDDSHGISDELSGVPHHLLNGKEGDKSIKTSNGDWDSNDSTVDRYRGTIFFNGEISIAAKAPHDSAGIHGRLFKVNHPPFPAHYSETDVEDLKARAEVNGGHFAEDWIRHIAKLDVTQIQQRLRELASHFRTEGSDKLYGRLTTKATILIYCLEQFNQLFGTSVNINAAVSLLKTSMKAGTKRVSVADGIMERIIEKVWEKIGQREPNGKGCILLNFKKPDPFDLLDGVDVCYKKGEALIITNSVLEEVLKGTEHKKSIPARQLLVTAKYLETSDLDNHRYPSVDEHKRRRIYGMLFKFDAIKHLLPDGEREETEQTQIAEMKPLVLTGLPERD</sequence>